<dbReference type="Pfam" id="PF00583">
    <property type="entry name" value="Acetyltransf_1"/>
    <property type="match status" value="1"/>
</dbReference>
<dbReference type="EMBL" id="VDFQ02000006">
    <property type="protein sequence ID" value="KAA1419879.1"/>
    <property type="molecule type" value="Genomic_DNA"/>
</dbReference>
<dbReference type="PANTHER" id="PTHR43877:SF2">
    <property type="entry name" value="AMINOALKYLPHOSPHONATE N-ACETYLTRANSFERASE-RELATED"/>
    <property type="match status" value="1"/>
</dbReference>
<evidence type="ECO:0000313" key="4">
    <source>
        <dbReference type="EMBL" id="KAA1419879.1"/>
    </source>
</evidence>
<dbReference type="OrthoDB" id="3216107at2"/>
<dbReference type="InterPro" id="IPR016181">
    <property type="entry name" value="Acyl_CoA_acyltransferase"/>
</dbReference>
<organism evidence="4 5">
    <name type="scientific">Mumia zhuanghuii</name>
    <dbReference type="NCBI Taxonomy" id="2585211"/>
    <lineage>
        <taxon>Bacteria</taxon>
        <taxon>Bacillati</taxon>
        <taxon>Actinomycetota</taxon>
        <taxon>Actinomycetes</taxon>
        <taxon>Propionibacteriales</taxon>
        <taxon>Nocardioidaceae</taxon>
        <taxon>Mumia</taxon>
    </lineage>
</organism>
<sequence>MADTATFTVRRVTQPEPALLDSLHAVITHLVEEGAALGWVEPPTRAEIGDLLGDLVHESDLDDACLAVAETSAGAVVGFAYWSRRIGETEQPHADIGRVAVSSSARGGGLGQRLVTELIDYARLAGIEILTLDVRGNNHAAMALYERLGFREYGRIPDFVAIGDQRWDNVYFWLDLRPDEHDLTLHGDTPTGPGASEVRE</sequence>
<dbReference type="InterPro" id="IPR050832">
    <property type="entry name" value="Bact_Acetyltransf"/>
</dbReference>
<protein>
    <submittedName>
        <fullName evidence="4">GNAT family N-acetyltransferase</fullName>
    </submittedName>
</protein>
<keyword evidence="2" id="KW-0012">Acyltransferase</keyword>
<dbReference type="InterPro" id="IPR000182">
    <property type="entry name" value="GNAT_dom"/>
</dbReference>
<keyword evidence="1 4" id="KW-0808">Transferase</keyword>
<accession>A0A5Q6RPD1</accession>
<dbReference type="Proteomes" id="UP000307768">
    <property type="component" value="Unassembled WGS sequence"/>
</dbReference>
<feature type="domain" description="N-acetyltransferase" evidence="3">
    <location>
        <begin position="7"/>
        <end position="177"/>
    </location>
</feature>
<dbReference type="PANTHER" id="PTHR43877">
    <property type="entry name" value="AMINOALKYLPHOSPHONATE N-ACETYLTRANSFERASE-RELATED-RELATED"/>
    <property type="match status" value="1"/>
</dbReference>
<evidence type="ECO:0000313" key="5">
    <source>
        <dbReference type="Proteomes" id="UP000307768"/>
    </source>
</evidence>
<dbReference type="AlphaFoldDB" id="A0A5Q6RPD1"/>
<evidence type="ECO:0000256" key="2">
    <source>
        <dbReference type="ARBA" id="ARBA00023315"/>
    </source>
</evidence>
<name>A0A5Q6RPD1_9ACTN</name>
<dbReference type="RefSeq" id="WP_149771102.1">
    <property type="nucleotide sequence ID" value="NZ_VDFQ02000006.1"/>
</dbReference>
<reference evidence="4 5" key="1">
    <citation type="submission" date="2019-09" db="EMBL/GenBank/DDBJ databases">
        <title>Mumia zhuanghuii sp. nov. isolated from the intestinal contents of plateau pika (Ochotona curzoniae) in the Qinghai-Tibet plateau of China.</title>
        <authorList>
            <person name="Tian Z."/>
        </authorList>
    </citation>
    <scope>NUCLEOTIDE SEQUENCE [LARGE SCALE GENOMIC DNA]</scope>
    <source>
        <strain evidence="5">350</strain>
    </source>
</reference>
<comment type="caution">
    <text evidence="4">The sequence shown here is derived from an EMBL/GenBank/DDBJ whole genome shotgun (WGS) entry which is preliminary data.</text>
</comment>
<dbReference type="Gene3D" id="3.40.630.30">
    <property type="match status" value="1"/>
</dbReference>
<dbReference type="PROSITE" id="PS51186">
    <property type="entry name" value="GNAT"/>
    <property type="match status" value="1"/>
</dbReference>
<evidence type="ECO:0000259" key="3">
    <source>
        <dbReference type="PROSITE" id="PS51186"/>
    </source>
</evidence>
<dbReference type="GO" id="GO:0016747">
    <property type="term" value="F:acyltransferase activity, transferring groups other than amino-acyl groups"/>
    <property type="evidence" value="ECO:0007669"/>
    <property type="project" value="InterPro"/>
</dbReference>
<proteinExistence type="predicted"/>
<evidence type="ECO:0000256" key="1">
    <source>
        <dbReference type="ARBA" id="ARBA00022679"/>
    </source>
</evidence>
<dbReference type="CDD" id="cd04301">
    <property type="entry name" value="NAT_SF"/>
    <property type="match status" value="1"/>
</dbReference>
<gene>
    <name evidence="4" type="ORF">FE697_018430</name>
</gene>
<dbReference type="SUPFAM" id="SSF55729">
    <property type="entry name" value="Acyl-CoA N-acyltransferases (Nat)"/>
    <property type="match status" value="1"/>
</dbReference>